<evidence type="ECO:0000313" key="2">
    <source>
        <dbReference type="Proteomes" id="UP000676428"/>
    </source>
</evidence>
<reference evidence="1 2" key="1">
    <citation type="journal article" date="2012" name="Int. J. Syst. Evol. Microbiol.">
        <title>Shewanella dokdonensis sp. nov., isolated from seawater.</title>
        <authorList>
            <person name="Sung H.R."/>
            <person name="Yoon J.H."/>
            <person name="Ghim S.Y."/>
        </authorList>
    </citation>
    <scope>NUCLEOTIDE SEQUENCE [LARGE SCALE GENOMIC DNA]</scope>
    <source>
        <strain evidence="1 2">DSM 23626</strain>
    </source>
</reference>
<proteinExistence type="predicted"/>
<gene>
    <name evidence="1" type="ORF">KHX94_16710</name>
</gene>
<evidence type="ECO:0000313" key="1">
    <source>
        <dbReference type="EMBL" id="QVK22821.1"/>
    </source>
</evidence>
<name>A0ABX8DF26_9GAMM</name>
<organism evidence="1 2">
    <name type="scientific">Shewanella dokdonensis</name>
    <dbReference type="NCBI Taxonomy" id="712036"/>
    <lineage>
        <taxon>Bacteria</taxon>
        <taxon>Pseudomonadati</taxon>
        <taxon>Pseudomonadota</taxon>
        <taxon>Gammaproteobacteria</taxon>
        <taxon>Alteromonadales</taxon>
        <taxon>Shewanellaceae</taxon>
        <taxon>Shewanella</taxon>
    </lineage>
</organism>
<accession>A0ABX8DF26</accession>
<keyword evidence="2" id="KW-1185">Reference proteome</keyword>
<sequence length="48" mass="5117">MLRASLGGGVKGVEMLFNRFHTELVSSMVLTGVADVNNVDPAILTQEV</sequence>
<dbReference type="Proteomes" id="UP000676428">
    <property type="component" value="Chromosome"/>
</dbReference>
<dbReference type="EMBL" id="CP074572">
    <property type="protein sequence ID" value="QVK22821.1"/>
    <property type="molecule type" value="Genomic_DNA"/>
</dbReference>
<protein>
    <submittedName>
        <fullName evidence="1">Uncharacterized protein</fullName>
    </submittedName>
</protein>